<dbReference type="OrthoDB" id="4532341at2"/>
<keyword evidence="3" id="KW-0963">Cytoplasm</keyword>
<organism evidence="5 6">
    <name type="scientific">Nocardia terpenica</name>
    <dbReference type="NCBI Taxonomy" id="455432"/>
    <lineage>
        <taxon>Bacteria</taxon>
        <taxon>Bacillati</taxon>
        <taxon>Actinomycetota</taxon>
        <taxon>Actinomycetes</taxon>
        <taxon>Mycobacteriales</taxon>
        <taxon>Nocardiaceae</taxon>
        <taxon>Nocardia</taxon>
    </lineage>
</organism>
<keyword evidence="6" id="KW-1185">Reference proteome</keyword>
<dbReference type="STRING" id="455432.AWN90_14655"/>
<protein>
    <recommendedName>
        <fullName evidence="7">ESX secretion-associated protein EspG</fullName>
    </recommendedName>
</protein>
<dbReference type="RefSeq" id="WP_067581046.1">
    <property type="nucleotide sequence ID" value="NZ_JABMCZ010000002.1"/>
</dbReference>
<dbReference type="AlphaFoldDB" id="A0A164I0H3"/>
<sequence>MKIEFTPDEMIFAWGQLGLDRWPAPLALRSSVAWQRQWEEIERDLRLRLPVLQDPDLVPVLRTAADPDMSLIMIGTRKRPLRAYGAVTANIGVTMVQRPGPEPDIGGNVVIEVGSPGLVAKVFAAVAGNQPAGRAAGMVETWERLQDNSASAGFVVEQTVASRMRELLAAPRIGYGHIEIRPERRAARPQPPRYVSWFDVDGDGRYTYTRRYGDFHIDPCSTTGFERLITRLMEIPH</sequence>
<dbReference type="InterPro" id="IPR025734">
    <property type="entry name" value="EspG"/>
</dbReference>
<evidence type="ECO:0000313" key="5">
    <source>
        <dbReference type="EMBL" id="KZM68984.1"/>
    </source>
</evidence>
<proteinExistence type="inferred from homology"/>
<gene>
    <name evidence="5" type="ORF">AWN90_14655</name>
</gene>
<comment type="similarity">
    <text evidence="2">Belongs to the EspG family.</text>
</comment>
<evidence type="ECO:0000256" key="2">
    <source>
        <dbReference type="ARBA" id="ARBA00006411"/>
    </source>
</evidence>
<dbReference type="Proteomes" id="UP000076512">
    <property type="component" value="Unassembled WGS sequence"/>
</dbReference>
<comment type="caution">
    <text evidence="5">The sequence shown here is derived from an EMBL/GenBank/DDBJ whole genome shotgun (WGS) entry which is preliminary data.</text>
</comment>
<dbReference type="Pfam" id="PF14011">
    <property type="entry name" value="ESX-1_EspG"/>
    <property type="match status" value="1"/>
</dbReference>
<reference evidence="5 6" key="1">
    <citation type="submission" date="2016-04" db="EMBL/GenBank/DDBJ databases">
        <authorList>
            <person name="Evans L.H."/>
            <person name="Alamgir A."/>
            <person name="Owens N."/>
            <person name="Weber N.D."/>
            <person name="Virtaneva K."/>
            <person name="Barbian K."/>
            <person name="Babar A."/>
            <person name="Rosenke K."/>
        </authorList>
    </citation>
    <scope>NUCLEOTIDE SEQUENCE [LARGE SCALE GENOMIC DNA]</scope>
    <source>
        <strain evidence="5 6">IFM 0406</strain>
    </source>
</reference>
<keyword evidence="4" id="KW-0143">Chaperone</keyword>
<evidence type="ECO:0000256" key="4">
    <source>
        <dbReference type="ARBA" id="ARBA00023186"/>
    </source>
</evidence>
<accession>A0A164I0H3</accession>
<comment type="subcellular location">
    <subcellularLocation>
        <location evidence="1">Cytoplasm</location>
    </subcellularLocation>
</comment>
<dbReference type="EMBL" id="LWGR01000021">
    <property type="protein sequence ID" value="KZM68984.1"/>
    <property type="molecule type" value="Genomic_DNA"/>
</dbReference>
<evidence type="ECO:0008006" key="7">
    <source>
        <dbReference type="Google" id="ProtNLM"/>
    </source>
</evidence>
<name>A0A164I0H3_9NOCA</name>
<evidence type="ECO:0000313" key="6">
    <source>
        <dbReference type="Proteomes" id="UP000076512"/>
    </source>
</evidence>
<evidence type="ECO:0000256" key="3">
    <source>
        <dbReference type="ARBA" id="ARBA00022490"/>
    </source>
</evidence>
<evidence type="ECO:0000256" key="1">
    <source>
        <dbReference type="ARBA" id="ARBA00004496"/>
    </source>
</evidence>